<dbReference type="PANTHER" id="PTHR33603">
    <property type="entry name" value="METHYLTRANSFERASE"/>
    <property type="match status" value="1"/>
</dbReference>
<dbReference type="EMBL" id="SHBE01000012">
    <property type="protein sequence ID" value="RZO25700.1"/>
    <property type="molecule type" value="Genomic_DNA"/>
</dbReference>
<proteinExistence type="inferred from homology"/>
<comment type="similarity">
    <text evidence="4">Belongs to the RNA methyltransferase RlmH family.</text>
</comment>
<keyword evidence="2" id="KW-0808">Transferase</keyword>
<protein>
    <recommendedName>
        <fullName evidence="7">23S rRNA (pseudouridine1915-N3)-methyltransferase</fullName>
    </recommendedName>
</protein>
<evidence type="ECO:0000256" key="1">
    <source>
        <dbReference type="ARBA" id="ARBA00022603"/>
    </source>
</evidence>
<keyword evidence="1" id="KW-0489">Methyltransferase</keyword>
<dbReference type="GO" id="GO:0006364">
    <property type="term" value="P:rRNA processing"/>
    <property type="evidence" value="ECO:0007669"/>
    <property type="project" value="InterPro"/>
</dbReference>
<dbReference type="PANTHER" id="PTHR33603:SF1">
    <property type="entry name" value="RIBOSOMAL RNA LARGE SUBUNIT METHYLTRANSFERASE H"/>
    <property type="match status" value="1"/>
</dbReference>
<dbReference type="InterPro" id="IPR029028">
    <property type="entry name" value="Alpha/beta_knot_MTases"/>
</dbReference>
<evidence type="ECO:0008006" key="7">
    <source>
        <dbReference type="Google" id="ProtNLM"/>
    </source>
</evidence>
<evidence type="ECO:0000256" key="4">
    <source>
        <dbReference type="ARBA" id="ARBA00038303"/>
    </source>
</evidence>
<comment type="caution">
    <text evidence="5">The sequence shown here is derived from an EMBL/GenBank/DDBJ whole genome shotgun (WGS) entry which is preliminary data.</text>
</comment>
<dbReference type="AlphaFoldDB" id="A0A520MWU5"/>
<dbReference type="GO" id="GO:0008168">
    <property type="term" value="F:methyltransferase activity"/>
    <property type="evidence" value="ECO:0007669"/>
    <property type="project" value="UniProtKB-KW"/>
</dbReference>
<evidence type="ECO:0000256" key="3">
    <source>
        <dbReference type="ARBA" id="ARBA00022691"/>
    </source>
</evidence>
<accession>A0A520MWU5</accession>
<evidence type="ECO:0000313" key="6">
    <source>
        <dbReference type="Proteomes" id="UP000315825"/>
    </source>
</evidence>
<evidence type="ECO:0000313" key="5">
    <source>
        <dbReference type="EMBL" id="RZO25700.1"/>
    </source>
</evidence>
<dbReference type="CDD" id="cd18081">
    <property type="entry name" value="RlmH-like"/>
    <property type="match status" value="1"/>
</dbReference>
<dbReference type="GO" id="GO:0032259">
    <property type="term" value="P:methylation"/>
    <property type="evidence" value="ECO:0007669"/>
    <property type="project" value="UniProtKB-KW"/>
</dbReference>
<reference evidence="5 6" key="1">
    <citation type="submission" date="2019-02" db="EMBL/GenBank/DDBJ databases">
        <title>Prokaryotic population dynamics and viral predation in marine succession experiment using metagenomics: the confinement effect.</title>
        <authorList>
            <person name="Haro-Moreno J.M."/>
            <person name="Rodriguez-Valera F."/>
            <person name="Lopez-Perez M."/>
        </authorList>
    </citation>
    <scope>NUCLEOTIDE SEQUENCE [LARGE SCALE GENOMIC DNA]</scope>
    <source>
        <strain evidence="5">MED-G159</strain>
    </source>
</reference>
<keyword evidence="3" id="KW-0949">S-adenosyl-L-methionine</keyword>
<dbReference type="InterPro" id="IPR003742">
    <property type="entry name" value="RlmH-like"/>
</dbReference>
<dbReference type="Proteomes" id="UP000315825">
    <property type="component" value="Unassembled WGS sequence"/>
</dbReference>
<evidence type="ECO:0000256" key="2">
    <source>
        <dbReference type="ARBA" id="ARBA00022679"/>
    </source>
</evidence>
<name>A0A520MWU5_9GAMM</name>
<organism evidence="5 6">
    <name type="scientific">SAR86 cluster bacterium</name>
    <dbReference type="NCBI Taxonomy" id="2030880"/>
    <lineage>
        <taxon>Bacteria</taxon>
        <taxon>Pseudomonadati</taxon>
        <taxon>Pseudomonadota</taxon>
        <taxon>Gammaproteobacteria</taxon>
        <taxon>SAR86 cluster</taxon>
    </lineage>
</organism>
<dbReference type="SUPFAM" id="SSF75217">
    <property type="entry name" value="alpha/beta knot"/>
    <property type="match status" value="1"/>
</dbReference>
<dbReference type="Gene3D" id="3.40.1280.10">
    <property type="match status" value="1"/>
</dbReference>
<dbReference type="PIRSF" id="PIRSF004505">
    <property type="entry name" value="MT_bac"/>
    <property type="match status" value="1"/>
</dbReference>
<sequence>MKINLVYISNRKKASHLETKILKRLTSIIKVNLTRIQVKIQFKKKIDQCEYEAKLIAKKLDLSKPFFCFDKEGKKYSSEAFSKFLINLNSESTFIIGGTYGISQSLKLKSSEIISLSDMEFSHEVFRIMVLEQFYRVSCVINNHPFQQIEE</sequence>
<gene>
    <name evidence="5" type="ORF">EVA92_04685</name>
</gene>
<dbReference type="Pfam" id="PF02590">
    <property type="entry name" value="SPOUT_MTase"/>
    <property type="match status" value="1"/>
</dbReference>
<dbReference type="InterPro" id="IPR029026">
    <property type="entry name" value="tRNA_m1G_MTases_N"/>
</dbReference>